<name>A0A6A6YAF5_9PEZI</name>
<evidence type="ECO:0000313" key="4">
    <source>
        <dbReference type="EMBL" id="KAF2805548.1"/>
    </source>
</evidence>
<evidence type="ECO:0000256" key="2">
    <source>
        <dbReference type="SAM" id="Phobius"/>
    </source>
</evidence>
<feature type="compositionally biased region" description="Low complexity" evidence="1">
    <location>
        <begin position="208"/>
        <end position="221"/>
    </location>
</feature>
<dbReference type="RefSeq" id="XP_033572512.1">
    <property type="nucleotide sequence ID" value="XM_033723843.1"/>
</dbReference>
<feature type="chain" id="PRO_5044628947" description="Mid2 domain-containing protein" evidence="3">
    <location>
        <begin position="23"/>
        <end position="379"/>
    </location>
</feature>
<keyword evidence="2" id="KW-0472">Membrane</keyword>
<dbReference type="Proteomes" id="UP000504636">
    <property type="component" value="Unplaced"/>
</dbReference>
<dbReference type="EMBL" id="MU003709">
    <property type="protein sequence ID" value="KAF2805548.1"/>
    <property type="molecule type" value="Genomic_DNA"/>
</dbReference>
<dbReference type="GeneID" id="54464736"/>
<dbReference type="OrthoDB" id="10457879at2759"/>
<dbReference type="AlphaFoldDB" id="A0A6A6YAF5"/>
<dbReference type="CDD" id="cd12087">
    <property type="entry name" value="TM_EGFR-like"/>
    <property type="match status" value="1"/>
</dbReference>
<keyword evidence="5" id="KW-1185">Reference proteome</keyword>
<evidence type="ECO:0000256" key="1">
    <source>
        <dbReference type="SAM" id="MobiDB-lite"/>
    </source>
</evidence>
<accession>A0A6A6YAF5</accession>
<reference evidence="6" key="3">
    <citation type="submission" date="2025-04" db="UniProtKB">
        <authorList>
            <consortium name="RefSeq"/>
        </authorList>
    </citation>
    <scope>IDENTIFICATION</scope>
    <source>
        <strain evidence="6">CBS 304.34</strain>
    </source>
</reference>
<proteinExistence type="predicted"/>
<keyword evidence="2" id="KW-1133">Transmembrane helix</keyword>
<keyword evidence="2" id="KW-0812">Transmembrane</keyword>
<keyword evidence="3" id="KW-0732">Signal</keyword>
<evidence type="ECO:0008006" key="7">
    <source>
        <dbReference type="Google" id="ProtNLM"/>
    </source>
</evidence>
<gene>
    <name evidence="4 6" type="ORF">BDZ99DRAFT_501753</name>
</gene>
<organism evidence="4">
    <name type="scientific">Mytilinidion resinicola</name>
    <dbReference type="NCBI Taxonomy" id="574789"/>
    <lineage>
        <taxon>Eukaryota</taxon>
        <taxon>Fungi</taxon>
        <taxon>Dikarya</taxon>
        <taxon>Ascomycota</taxon>
        <taxon>Pezizomycotina</taxon>
        <taxon>Dothideomycetes</taxon>
        <taxon>Pleosporomycetidae</taxon>
        <taxon>Mytilinidiales</taxon>
        <taxon>Mytilinidiaceae</taxon>
        <taxon>Mytilinidion</taxon>
    </lineage>
</organism>
<evidence type="ECO:0000313" key="6">
    <source>
        <dbReference type="RefSeq" id="XP_033572512.1"/>
    </source>
</evidence>
<feature type="compositionally biased region" description="Polar residues" evidence="1">
    <location>
        <begin position="180"/>
        <end position="192"/>
    </location>
</feature>
<reference evidence="6" key="2">
    <citation type="submission" date="2020-04" db="EMBL/GenBank/DDBJ databases">
        <authorList>
            <consortium name="NCBI Genome Project"/>
        </authorList>
    </citation>
    <scope>NUCLEOTIDE SEQUENCE</scope>
    <source>
        <strain evidence="6">CBS 304.34</strain>
    </source>
</reference>
<feature type="signal peptide" evidence="3">
    <location>
        <begin position="1"/>
        <end position="22"/>
    </location>
</feature>
<reference evidence="4 6" key="1">
    <citation type="journal article" date="2020" name="Stud. Mycol.">
        <title>101 Dothideomycetes genomes: a test case for predicting lifestyles and emergence of pathogens.</title>
        <authorList>
            <person name="Haridas S."/>
            <person name="Albert R."/>
            <person name="Binder M."/>
            <person name="Bloem J."/>
            <person name="Labutti K."/>
            <person name="Salamov A."/>
            <person name="Andreopoulos B."/>
            <person name="Baker S."/>
            <person name="Barry K."/>
            <person name="Bills G."/>
            <person name="Bluhm B."/>
            <person name="Cannon C."/>
            <person name="Castanera R."/>
            <person name="Culley D."/>
            <person name="Daum C."/>
            <person name="Ezra D."/>
            <person name="Gonzalez J."/>
            <person name="Henrissat B."/>
            <person name="Kuo A."/>
            <person name="Liang C."/>
            <person name="Lipzen A."/>
            <person name="Lutzoni F."/>
            <person name="Magnuson J."/>
            <person name="Mondo S."/>
            <person name="Nolan M."/>
            <person name="Ohm R."/>
            <person name="Pangilinan J."/>
            <person name="Park H.-J."/>
            <person name="Ramirez L."/>
            <person name="Alfaro M."/>
            <person name="Sun H."/>
            <person name="Tritt A."/>
            <person name="Yoshinaga Y."/>
            <person name="Zwiers L.-H."/>
            <person name="Turgeon B."/>
            <person name="Goodwin S."/>
            <person name="Spatafora J."/>
            <person name="Crous P."/>
            <person name="Grigoriev I."/>
        </authorList>
    </citation>
    <scope>NUCLEOTIDE SEQUENCE</scope>
    <source>
        <strain evidence="4 6">CBS 304.34</strain>
    </source>
</reference>
<evidence type="ECO:0000313" key="5">
    <source>
        <dbReference type="Proteomes" id="UP000504636"/>
    </source>
</evidence>
<sequence length="379" mass="39465">MFFLRKLLALSAFLGSIAVAGAVPDPVITAAPRLAKRQDEFLSTDFVGYYTSDGDTTYNALTCIGTAYDEFTTANNTWGGCWSSDWATFGTSCDANTVYGVYVSTSKDYITSYTSSETCGYTCLSDYLVSTPGDGDTSYFVECATDDRHPYTLIQDYYSDLPGIASATTTLDSAAATTLGPATTDTSTPGFVTSTSSPTKTPTPTPTLTPTLTPTSSQSPTIHPRPKTPIAAIVGSILGGLIFLGIAGLLGFFLWWKKRRNTAAGPSTLHAEPAFTTGGGDGGAGGVGGYYASPPEKLAAATTTPALMGPSPASPPRPMYAAPSQGGWENANVQPHYGVVPPQDVLHELGGQSQVGGSVGAQQHQPVEMAQPPPRHAVP</sequence>
<feature type="region of interest" description="Disordered" evidence="1">
    <location>
        <begin position="332"/>
        <end position="379"/>
    </location>
</feature>
<feature type="transmembrane region" description="Helical" evidence="2">
    <location>
        <begin position="230"/>
        <end position="256"/>
    </location>
</feature>
<feature type="region of interest" description="Disordered" evidence="1">
    <location>
        <begin position="180"/>
        <end position="224"/>
    </location>
</feature>
<evidence type="ECO:0000256" key="3">
    <source>
        <dbReference type="SAM" id="SignalP"/>
    </source>
</evidence>
<protein>
    <recommendedName>
        <fullName evidence="7">Mid2 domain-containing protein</fullName>
    </recommendedName>
</protein>